<feature type="transmembrane region" description="Helical" evidence="1">
    <location>
        <begin position="6"/>
        <end position="25"/>
    </location>
</feature>
<keyword evidence="1" id="KW-0812">Transmembrane</keyword>
<proteinExistence type="predicted"/>
<dbReference type="AlphaFoldDB" id="A0A1T2XA77"/>
<keyword evidence="3" id="KW-1185">Reference proteome</keyword>
<keyword evidence="1" id="KW-0472">Membrane</keyword>
<evidence type="ECO:0000313" key="2">
    <source>
        <dbReference type="EMBL" id="OPA76809.1"/>
    </source>
</evidence>
<name>A0A1T2XA77_9BACL</name>
<evidence type="ECO:0008006" key="4">
    <source>
        <dbReference type="Google" id="ProtNLM"/>
    </source>
</evidence>
<organism evidence="2 3">
    <name type="scientific">Paenibacillus selenitireducens</name>
    <dbReference type="NCBI Taxonomy" id="1324314"/>
    <lineage>
        <taxon>Bacteria</taxon>
        <taxon>Bacillati</taxon>
        <taxon>Bacillota</taxon>
        <taxon>Bacilli</taxon>
        <taxon>Bacillales</taxon>
        <taxon>Paenibacillaceae</taxon>
        <taxon>Paenibacillus</taxon>
    </lineage>
</organism>
<evidence type="ECO:0000313" key="3">
    <source>
        <dbReference type="Proteomes" id="UP000190188"/>
    </source>
</evidence>
<keyword evidence="1" id="KW-1133">Transmembrane helix</keyword>
<comment type="caution">
    <text evidence="2">The sequence shown here is derived from an EMBL/GenBank/DDBJ whole genome shotgun (WGS) entry which is preliminary data.</text>
</comment>
<sequence>MWVFGWWGLNIVVFLVLLWLSWAYYDKRYRRKPNETMNPLLNGQFVKTNEVFIDPKDGFTYQVYYNPSTGEREYVRVDDK</sequence>
<accession>A0A1T2XA77</accession>
<evidence type="ECO:0000256" key="1">
    <source>
        <dbReference type="SAM" id="Phobius"/>
    </source>
</evidence>
<gene>
    <name evidence="2" type="ORF">BVG16_16745</name>
</gene>
<dbReference type="EMBL" id="MSZX01000006">
    <property type="protein sequence ID" value="OPA76809.1"/>
    <property type="molecule type" value="Genomic_DNA"/>
</dbReference>
<reference evidence="2 3" key="1">
    <citation type="submission" date="2017-01" db="EMBL/GenBank/DDBJ databases">
        <title>Genome analysis of Paenibacillus selenitrireducens ES3-24.</title>
        <authorList>
            <person name="Xu D."/>
            <person name="Yao R."/>
            <person name="Zheng S."/>
        </authorList>
    </citation>
    <scope>NUCLEOTIDE SEQUENCE [LARGE SCALE GENOMIC DNA]</scope>
    <source>
        <strain evidence="2 3">ES3-24</strain>
    </source>
</reference>
<dbReference type="Proteomes" id="UP000190188">
    <property type="component" value="Unassembled WGS sequence"/>
</dbReference>
<protein>
    <recommendedName>
        <fullName evidence="4">HD family phosphohydrolase</fullName>
    </recommendedName>
</protein>